<keyword evidence="2" id="KW-1185">Reference proteome</keyword>
<gene>
    <name evidence="1" type="ORF">AL544_015270</name>
</gene>
<organism evidence="1 2">
    <name type="scientific">Vibrio mimicus</name>
    <dbReference type="NCBI Taxonomy" id="674"/>
    <lineage>
        <taxon>Bacteria</taxon>
        <taxon>Pseudomonadati</taxon>
        <taxon>Pseudomonadota</taxon>
        <taxon>Gammaproteobacteria</taxon>
        <taxon>Vibrionales</taxon>
        <taxon>Vibrionaceae</taxon>
        <taxon>Vibrio</taxon>
    </lineage>
</organism>
<dbReference type="EMBL" id="LOSJ02000002">
    <property type="protein sequence ID" value="PNM57310.1"/>
    <property type="molecule type" value="Genomic_DNA"/>
</dbReference>
<evidence type="ECO:0000313" key="2">
    <source>
        <dbReference type="Proteomes" id="UP000053748"/>
    </source>
</evidence>
<proteinExistence type="predicted"/>
<dbReference type="RefSeq" id="WP_000024695.1">
    <property type="nucleotide sequence ID" value="NZ_CAWMSS010000001.1"/>
</dbReference>
<protein>
    <submittedName>
        <fullName evidence="1">MSHA biogenesis protein MshF</fullName>
    </submittedName>
</protein>
<comment type="caution">
    <text evidence="1">The sequence shown here is derived from an EMBL/GenBank/DDBJ whole genome shotgun (WGS) entry which is preliminary data.</text>
</comment>
<sequence length="150" mass="17207">MANWLGRSRLMLWALLVLILLSALFSMWNGMSRNTLKTAFEVATLSMTERANLYKQQWFLQGQPPSVHIEGKTIALSPSGWVFPKRDQDVDCENLLTLLYPDLKVLDLLPTIDGENSTNGYQCRYQYGQKAVIWVELKGRHFAVNINFLL</sequence>
<evidence type="ECO:0000313" key="1">
    <source>
        <dbReference type="EMBL" id="PNM57310.1"/>
    </source>
</evidence>
<name>A0A2J9V0K8_VIBMI</name>
<dbReference type="Proteomes" id="UP000053748">
    <property type="component" value="Unassembled WGS sequence"/>
</dbReference>
<dbReference type="AlphaFoldDB" id="A0A2J9V0K8"/>
<accession>A0A2J9V0K8</accession>
<reference evidence="1" key="1">
    <citation type="submission" date="2017-12" db="EMBL/GenBank/DDBJ databases">
        <title>FDA dAtabase for Regulatory Grade micrObial Sequences (FDA-ARGOS): Supporting development and validation of Infectious Disease Dx tests.</title>
        <authorList>
            <person name="Hoffmann M."/>
            <person name="Allard M."/>
            <person name="Evans P."/>
            <person name="Brown E."/>
            <person name="Tallon L.J."/>
            <person name="Sadzewicz L."/>
            <person name="Sengamalay N."/>
            <person name="Ott S."/>
            <person name="Godinez A."/>
            <person name="Nagaraj S."/>
            <person name="Vavikolanu K."/>
            <person name="Aluvathingal J."/>
            <person name="Nadendla S."/>
            <person name="Hobson J."/>
            <person name="Sichtig H."/>
        </authorList>
    </citation>
    <scope>NUCLEOTIDE SEQUENCE [LARGE SCALE GENOMIC DNA]</scope>
    <source>
        <strain evidence="1">FDAARGOS_113</strain>
    </source>
</reference>
<dbReference type="OrthoDB" id="5918883at2"/>
<dbReference type="STRING" id="674.VM_13495"/>